<feature type="chain" id="PRO_5042032356" evidence="1">
    <location>
        <begin position="25"/>
        <end position="101"/>
    </location>
</feature>
<keyword evidence="1" id="KW-0732">Signal</keyword>
<feature type="signal peptide" evidence="1">
    <location>
        <begin position="1"/>
        <end position="24"/>
    </location>
</feature>
<keyword evidence="3" id="KW-1185">Reference proteome</keyword>
<name>A0AAD4MNI4_9BILA</name>
<gene>
    <name evidence="2" type="ORF">DdX_17175</name>
</gene>
<dbReference type="EMBL" id="JAKKPZ010000171">
    <property type="protein sequence ID" value="KAI1699682.1"/>
    <property type="molecule type" value="Genomic_DNA"/>
</dbReference>
<comment type="caution">
    <text evidence="2">The sequence shown here is derived from an EMBL/GenBank/DDBJ whole genome shotgun (WGS) entry which is preliminary data.</text>
</comment>
<dbReference type="Proteomes" id="UP001201812">
    <property type="component" value="Unassembled WGS sequence"/>
</dbReference>
<organism evidence="2 3">
    <name type="scientific">Ditylenchus destructor</name>
    <dbReference type="NCBI Taxonomy" id="166010"/>
    <lineage>
        <taxon>Eukaryota</taxon>
        <taxon>Metazoa</taxon>
        <taxon>Ecdysozoa</taxon>
        <taxon>Nematoda</taxon>
        <taxon>Chromadorea</taxon>
        <taxon>Rhabditida</taxon>
        <taxon>Tylenchina</taxon>
        <taxon>Tylenchomorpha</taxon>
        <taxon>Sphaerularioidea</taxon>
        <taxon>Anguinidae</taxon>
        <taxon>Anguininae</taxon>
        <taxon>Ditylenchus</taxon>
    </lineage>
</organism>
<proteinExistence type="predicted"/>
<protein>
    <submittedName>
        <fullName evidence="2">Uncharacterized protein</fullName>
    </submittedName>
</protein>
<sequence length="101" mass="11291">MDNLFMFRISLIFILLCFQQLECAKRCYSGQNARYAEKHCSSGSVDIEYTCQKFTCTGGKSPFTLRTCANKQMGCLAGPRICQFSGGSGQCQRCDDNLCNK</sequence>
<evidence type="ECO:0000313" key="3">
    <source>
        <dbReference type="Proteomes" id="UP001201812"/>
    </source>
</evidence>
<dbReference type="AlphaFoldDB" id="A0AAD4MNI4"/>
<evidence type="ECO:0000256" key="1">
    <source>
        <dbReference type="SAM" id="SignalP"/>
    </source>
</evidence>
<evidence type="ECO:0000313" key="2">
    <source>
        <dbReference type="EMBL" id="KAI1699682.1"/>
    </source>
</evidence>
<reference evidence="2" key="1">
    <citation type="submission" date="2022-01" db="EMBL/GenBank/DDBJ databases">
        <title>Genome Sequence Resource for Two Populations of Ditylenchus destructor, the Migratory Endoparasitic Phytonematode.</title>
        <authorList>
            <person name="Zhang H."/>
            <person name="Lin R."/>
            <person name="Xie B."/>
        </authorList>
    </citation>
    <scope>NUCLEOTIDE SEQUENCE</scope>
    <source>
        <strain evidence="2">BazhouSP</strain>
    </source>
</reference>
<accession>A0AAD4MNI4</accession>